<dbReference type="AlphaFoldDB" id="A0A242A4V7"/>
<dbReference type="OrthoDB" id="9805070at2"/>
<feature type="region of interest" description="Disordered" evidence="3">
    <location>
        <begin position="266"/>
        <end position="315"/>
    </location>
</feature>
<keyword evidence="8" id="KW-1185">Reference proteome</keyword>
<feature type="compositionally biased region" description="Low complexity" evidence="3">
    <location>
        <begin position="266"/>
        <end position="292"/>
    </location>
</feature>
<feature type="coiled-coil region" evidence="2">
    <location>
        <begin position="44"/>
        <end position="106"/>
    </location>
</feature>
<evidence type="ECO:0000256" key="3">
    <source>
        <dbReference type="SAM" id="MobiDB-lite"/>
    </source>
</evidence>
<dbReference type="CDD" id="cd12797">
    <property type="entry name" value="M23_peptidase"/>
    <property type="match status" value="1"/>
</dbReference>
<dbReference type="PANTHER" id="PTHR21666">
    <property type="entry name" value="PEPTIDASE-RELATED"/>
    <property type="match status" value="1"/>
</dbReference>
<feature type="domain" description="Peptidoglycan hydrolase PcsB coiled-coil" evidence="6">
    <location>
        <begin position="86"/>
        <end position="155"/>
    </location>
</feature>
<keyword evidence="2" id="KW-0175">Coiled coil</keyword>
<comment type="caution">
    <text evidence="7">The sequence shown here is derived from an EMBL/GenBank/DDBJ whole genome shotgun (WGS) entry which is preliminary data.</text>
</comment>
<feature type="region of interest" description="Disordered" evidence="3">
    <location>
        <begin position="206"/>
        <end position="227"/>
    </location>
</feature>
<feature type="compositionally biased region" description="Basic and acidic residues" evidence="3">
    <location>
        <begin position="207"/>
        <end position="227"/>
    </location>
</feature>
<dbReference type="RefSeq" id="WP_086273939.1">
    <property type="nucleotide sequence ID" value="NZ_NGKU01000001.1"/>
</dbReference>
<dbReference type="PANTHER" id="PTHR21666:SF270">
    <property type="entry name" value="MUREIN HYDROLASE ACTIVATOR ENVC"/>
    <property type="match status" value="1"/>
</dbReference>
<dbReference type="EMBL" id="NGKU01000001">
    <property type="protein sequence ID" value="OTN75930.1"/>
    <property type="molecule type" value="Genomic_DNA"/>
</dbReference>
<dbReference type="Proteomes" id="UP000195043">
    <property type="component" value="Unassembled WGS sequence"/>
</dbReference>
<keyword evidence="1 4" id="KW-0732">Signal</keyword>
<dbReference type="InterPro" id="IPR016047">
    <property type="entry name" value="M23ase_b-sheet_dom"/>
</dbReference>
<reference evidence="7 8" key="1">
    <citation type="submission" date="2017-05" db="EMBL/GenBank/DDBJ databases">
        <title>The Genome Sequence of Enterococcus sp. 8G7_MSG3316.</title>
        <authorList>
            <consortium name="The Broad Institute Genomics Platform"/>
            <consortium name="The Broad Institute Genomic Center for Infectious Diseases"/>
            <person name="Earl A."/>
            <person name="Manson A."/>
            <person name="Schwartman J."/>
            <person name="Gilmore M."/>
            <person name="Abouelleil A."/>
            <person name="Cao P."/>
            <person name="Chapman S."/>
            <person name="Cusick C."/>
            <person name="Shea T."/>
            <person name="Young S."/>
            <person name="Neafsey D."/>
            <person name="Nusbaum C."/>
            <person name="Birren B."/>
        </authorList>
    </citation>
    <scope>NUCLEOTIDE SEQUENCE [LARGE SCALE GENOMIC DNA]</scope>
    <source>
        <strain evidence="7 8">8G7_MSG3316</strain>
    </source>
</reference>
<proteinExistence type="predicted"/>
<sequence>MKKTIAFAGSLILFGLPVVGQAEETVDQKIQQQTERINDIKGQSSSIEAYKQETEAEIKQIEAEIAALFEEKSTTEQQVNKIVLDIQDLEEKIAKRTETLANQARDIQVSEPSSNMMESLLAAESFGEVIQRAIASVTIMNASNSIVEQQQQDIETSQVLEKDLTEKLEEIDANTQTVEKKQTELADIHLNQEVELAALAISLNEEEEKKGDLEKEKAEAERKREAALKQKAEEEALAQQAKAAAEAEVEKQAVAKAEAKNIAAKQEANQTNADVSKTETTTVTASASSIVTPDEAVEEVSSDKSDTPATTSGWSMPVDAVHVSSRFGYRTDPTGSSGNQHNGIDFTGASGTPIYAIQAGEVVEAGYGPSTGNYVIIKHSNGIYSYYMHFNSLPAVSVGQSVSARQYIGGMGTTGNSTGVHLHLGMATGLWSGFFDPASELGI</sequence>
<gene>
    <name evidence="7" type="ORF">A5886_001006</name>
</gene>
<evidence type="ECO:0000259" key="6">
    <source>
        <dbReference type="Pfam" id="PF24568"/>
    </source>
</evidence>
<dbReference type="GO" id="GO:0004222">
    <property type="term" value="F:metalloendopeptidase activity"/>
    <property type="evidence" value="ECO:0007669"/>
    <property type="project" value="TreeGrafter"/>
</dbReference>
<name>A0A242A4V7_9ENTE</name>
<evidence type="ECO:0000256" key="4">
    <source>
        <dbReference type="SAM" id="SignalP"/>
    </source>
</evidence>
<protein>
    <submittedName>
        <fullName evidence="7">Uncharacterized protein</fullName>
    </submittedName>
</protein>
<dbReference type="Pfam" id="PF01551">
    <property type="entry name" value="Peptidase_M23"/>
    <property type="match status" value="1"/>
</dbReference>
<dbReference type="Pfam" id="PF24568">
    <property type="entry name" value="CC_PcsB"/>
    <property type="match status" value="1"/>
</dbReference>
<accession>A0A242A4V7</accession>
<dbReference type="InterPro" id="IPR057309">
    <property type="entry name" value="PcsB_CC"/>
</dbReference>
<feature type="signal peptide" evidence="4">
    <location>
        <begin position="1"/>
        <end position="22"/>
    </location>
</feature>
<evidence type="ECO:0000256" key="2">
    <source>
        <dbReference type="SAM" id="Coils"/>
    </source>
</evidence>
<evidence type="ECO:0000256" key="1">
    <source>
        <dbReference type="ARBA" id="ARBA00022729"/>
    </source>
</evidence>
<dbReference type="STRING" id="1834191.A5886_001006"/>
<organism evidence="7 8">
    <name type="scientific">Candidatus Enterococcus testudinis</name>
    <dbReference type="NCBI Taxonomy" id="1834191"/>
    <lineage>
        <taxon>Bacteria</taxon>
        <taxon>Bacillati</taxon>
        <taxon>Bacillota</taxon>
        <taxon>Bacilli</taxon>
        <taxon>Lactobacillales</taxon>
        <taxon>Enterococcaceae</taxon>
        <taxon>Enterococcus</taxon>
    </lineage>
</organism>
<dbReference type="SUPFAM" id="SSF51261">
    <property type="entry name" value="Duplicated hybrid motif"/>
    <property type="match status" value="1"/>
</dbReference>
<evidence type="ECO:0000313" key="7">
    <source>
        <dbReference type="EMBL" id="OTN75930.1"/>
    </source>
</evidence>
<dbReference type="InterPro" id="IPR011055">
    <property type="entry name" value="Dup_hybrid_motif"/>
</dbReference>
<evidence type="ECO:0000259" key="5">
    <source>
        <dbReference type="Pfam" id="PF01551"/>
    </source>
</evidence>
<feature type="domain" description="M23ase beta-sheet core" evidence="5">
    <location>
        <begin position="340"/>
        <end position="426"/>
    </location>
</feature>
<evidence type="ECO:0000313" key="8">
    <source>
        <dbReference type="Proteomes" id="UP000195043"/>
    </source>
</evidence>
<dbReference type="Gene3D" id="2.70.70.10">
    <property type="entry name" value="Glucose Permease (Domain IIA)"/>
    <property type="match status" value="1"/>
</dbReference>
<feature type="chain" id="PRO_5011308401" evidence="4">
    <location>
        <begin position="23"/>
        <end position="443"/>
    </location>
</feature>
<dbReference type="Gene3D" id="6.10.250.3150">
    <property type="match status" value="1"/>
</dbReference>
<dbReference type="InterPro" id="IPR050570">
    <property type="entry name" value="Cell_wall_metabolism_enzyme"/>
</dbReference>